<dbReference type="EMBL" id="DYVX01000076">
    <property type="protein sequence ID" value="HJF92534.1"/>
    <property type="molecule type" value="Genomic_DNA"/>
</dbReference>
<name>A0A921HY98_9BACT</name>
<gene>
    <name evidence="3" type="ORF">K8W02_09155</name>
</gene>
<reference evidence="3" key="1">
    <citation type="journal article" date="2021" name="PeerJ">
        <title>Extensive microbial diversity within the chicken gut microbiome revealed by metagenomics and culture.</title>
        <authorList>
            <person name="Gilroy R."/>
            <person name="Ravi A."/>
            <person name="Getino M."/>
            <person name="Pursley I."/>
            <person name="Horton D.L."/>
            <person name="Alikhan N.F."/>
            <person name="Baker D."/>
            <person name="Gharbi K."/>
            <person name="Hall N."/>
            <person name="Watson M."/>
            <person name="Adriaenssens E.M."/>
            <person name="Foster-Nyarko E."/>
            <person name="Jarju S."/>
            <person name="Secka A."/>
            <person name="Antonio M."/>
            <person name="Oren A."/>
            <person name="Chaudhuri R.R."/>
            <person name="La Ragione R."/>
            <person name="Hildebrand F."/>
            <person name="Pallen M.J."/>
        </authorList>
    </citation>
    <scope>NUCLEOTIDE SEQUENCE</scope>
    <source>
        <strain evidence="3">CHK55-1828</strain>
    </source>
</reference>
<dbReference type="InterPro" id="IPR005901">
    <property type="entry name" value="GLPGLI"/>
</dbReference>
<evidence type="ECO:0000256" key="1">
    <source>
        <dbReference type="SAM" id="MobiDB-lite"/>
    </source>
</evidence>
<dbReference type="RefSeq" id="WP_276828219.1">
    <property type="nucleotide sequence ID" value="NZ_DYVX01000076.1"/>
</dbReference>
<proteinExistence type="predicted"/>
<feature type="region of interest" description="Disordered" evidence="1">
    <location>
        <begin position="265"/>
        <end position="287"/>
    </location>
</feature>
<feature type="chain" id="PRO_5037633243" evidence="2">
    <location>
        <begin position="21"/>
        <end position="287"/>
    </location>
</feature>
<comment type="caution">
    <text evidence="3">The sequence shown here is derived from an EMBL/GenBank/DDBJ whole genome shotgun (WGS) entry which is preliminary data.</text>
</comment>
<evidence type="ECO:0000256" key="2">
    <source>
        <dbReference type="SAM" id="SignalP"/>
    </source>
</evidence>
<feature type="signal peptide" evidence="2">
    <location>
        <begin position="1"/>
        <end position="20"/>
    </location>
</feature>
<dbReference type="AlphaFoldDB" id="A0A921HY98"/>
<reference evidence="3" key="2">
    <citation type="submission" date="2021-09" db="EMBL/GenBank/DDBJ databases">
        <authorList>
            <person name="Gilroy R."/>
        </authorList>
    </citation>
    <scope>NUCLEOTIDE SEQUENCE</scope>
    <source>
        <strain evidence="3">CHK55-1828</strain>
    </source>
</reference>
<accession>A0A921HY98</accession>
<sequence length="287" mass="32327">MKTRHILLLALSLAATAAQAQMNIKISTGQTFRKDTIDHKVLTVQYGLDALTDLSKPDARMQETLRLDIGRQASRFYSYTAFVADSVLSADLANGASSELIAQHANQYHSQWSEQTFKNYPAGRVTTLDELAGDISRLRCEEPTEKPRWTLTQDTLTLLGYRCTRATTQFKGRQWSAWYTPDIPVSEGPWKLCGLPGLILKAEDDEGHYRFTADGLEQSRGTEPILFGGKDYQPVDRKHYDKMQKRFAADPVGFITGIMPNAKITVRDKHGNNTKNPKDTPYNPIER</sequence>
<evidence type="ECO:0000313" key="3">
    <source>
        <dbReference type="EMBL" id="HJF92534.1"/>
    </source>
</evidence>
<dbReference type="Pfam" id="PF09697">
    <property type="entry name" value="Porph_ging"/>
    <property type="match status" value="1"/>
</dbReference>
<keyword evidence="2" id="KW-0732">Signal</keyword>
<evidence type="ECO:0000313" key="4">
    <source>
        <dbReference type="Proteomes" id="UP000717835"/>
    </source>
</evidence>
<organism evidence="3 4">
    <name type="scientific">Mediterranea massiliensis</name>
    <dbReference type="NCBI Taxonomy" id="1841865"/>
    <lineage>
        <taxon>Bacteria</taxon>
        <taxon>Pseudomonadati</taxon>
        <taxon>Bacteroidota</taxon>
        <taxon>Bacteroidia</taxon>
        <taxon>Bacteroidales</taxon>
        <taxon>Bacteroidaceae</taxon>
        <taxon>Mediterranea</taxon>
    </lineage>
</organism>
<dbReference type="NCBIfam" id="TIGR01200">
    <property type="entry name" value="GLPGLI"/>
    <property type="match status" value="1"/>
</dbReference>
<dbReference type="Proteomes" id="UP000717835">
    <property type="component" value="Unassembled WGS sequence"/>
</dbReference>
<protein>
    <submittedName>
        <fullName evidence="3">GLPGLI family protein</fullName>
    </submittedName>
</protein>